<proteinExistence type="predicted"/>
<dbReference type="InterPro" id="IPR055592">
    <property type="entry name" value="DUF7168"/>
</dbReference>
<evidence type="ECO:0000313" key="3">
    <source>
        <dbReference type="EMBL" id="EFY07112.1"/>
    </source>
</evidence>
<sequence>MLNRQQIFEKIKKLLALSHSSNSSEAAIALSRAQKLMKEHSITLDDINLNSITELELDAPSALRAKHLIGLLGSIISSAFGLDYFFHTVNGKINSIIFIGAKDRVEAAGYAFTLLSRQICVIKKEFAKQERIRLSALTRQKIALFSEQRILEYSQSFKMPPAAVFAYIKKTVKQQENKEVCKNTEAYVYGYLKVLKEKVQDYALSFSEQKLITEYKAQNYPNLTDMRQRSKKFTQEMIQSYTRGNKDAQTFNIFQGVKGKTTARLRFDD</sequence>
<dbReference type="OrthoDB" id="7275531at2"/>
<name>E8LJZ6_SUCHY</name>
<dbReference type="STRING" id="762983.HMPREF9444_01033"/>
<feature type="domain" description="DUF2786" evidence="1">
    <location>
        <begin position="7"/>
        <end position="43"/>
    </location>
</feature>
<reference evidence="3 4" key="1">
    <citation type="submission" date="2011-01" db="EMBL/GenBank/DDBJ databases">
        <authorList>
            <person name="Weinstock G."/>
            <person name="Sodergren E."/>
            <person name="Clifton S."/>
            <person name="Fulton L."/>
            <person name="Fulton B."/>
            <person name="Courtney L."/>
            <person name="Fronick C."/>
            <person name="Harrison M."/>
            <person name="Strong C."/>
            <person name="Farmer C."/>
            <person name="Delahaunty K."/>
            <person name="Markovic C."/>
            <person name="Hall O."/>
            <person name="Minx P."/>
            <person name="Tomlinson C."/>
            <person name="Mitreva M."/>
            <person name="Hou S."/>
            <person name="Chen J."/>
            <person name="Wollam A."/>
            <person name="Pepin K.H."/>
            <person name="Johnson M."/>
            <person name="Bhonagiri V."/>
            <person name="Zhang X."/>
            <person name="Suruliraj S."/>
            <person name="Warren W."/>
            <person name="Chinwalla A."/>
            <person name="Mardis E.R."/>
            <person name="Wilson R.K."/>
        </authorList>
    </citation>
    <scope>NUCLEOTIDE SEQUENCE [LARGE SCALE GENOMIC DNA]</scope>
    <source>
        <strain evidence="4">DSM 22608 / JCM 16073 / KCTC 15190 / YIT 12066</strain>
    </source>
</reference>
<dbReference type="HOGENOM" id="CLU_1034150_0_0_6"/>
<evidence type="ECO:0000259" key="1">
    <source>
        <dbReference type="Pfam" id="PF10979"/>
    </source>
</evidence>
<dbReference type="Pfam" id="PF23771">
    <property type="entry name" value="DUF7168"/>
    <property type="match status" value="1"/>
</dbReference>
<feature type="domain" description="DUF7168" evidence="2">
    <location>
        <begin position="67"/>
        <end position="230"/>
    </location>
</feature>
<dbReference type="InterPro" id="IPR024498">
    <property type="entry name" value="DUF2786"/>
</dbReference>
<keyword evidence="4" id="KW-1185">Reference proteome</keyword>
<dbReference type="Proteomes" id="UP000018458">
    <property type="component" value="Unassembled WGS sequence"/>
</dbReference>
<gene>
    <name evidence="3" type="ORF">HMPREF9444_01033</name>
</gene>
<accession>E8LJZ6</accession>
<dbReference type="AlphaFoldDB" id="E8LJZ6"/>
<evidence type="ECO:0000259" key="2">
    <source>
        <dbReference type="Pfam" id="PF23771"/>
    </source>
</evidence>
<comment type="caution">
    <text evidence="3">The sequence shown here is derived from an EMBL/GenBank/DDBJ whole genome shotgun (WGS) entry which is preliminary data.</text>
</comment>
<protein>
    <submittedName>
        <fullName evidence="3">Uncharacterized protein</fullName>
    </submittedName>
</protein>
<evidence type="ECO:0000313" key="4">
    <source>
        <dbReference type="Proteomes" id="UP000018458"/>
    </source>
</evidence>
<dbReference type="Pfam" id="PF10979">
    <property type="entry name" value="DUF2786"/>
    <property type="match status" value="1"/>
</dbReference>
<dbReference type="RefSeq" id="WP_009143234.1">
    <property type="nucleotide sequence ID" value="NZ_GL830988.1"/>
</dbReference>
<dbReference type="EMBL" id="AEVO01000051">
    <property type="protein sequence ID" value="EFY07112.1"/>
    <property type="molecule type" value="Genomic_DNA"/>
</dbReference>
<organism evidence="3 4">
    <name type="scientific">Succinatimonas hippei (strain DSM 22608 / JCM 16073 / KCTC 15190 / YIT 12066)</name>
    <dbReference type="NCBI Taxonomy" id="762983"/>
    <lineage>
        <taxon>Bacteria</taxon>
        <taxon>Pseudomonadati</taxon>
        <taxon>Pseudomonadota</taxon>
        <taxon>Gammaproteobacteria</taxon>
        <taxon>Aeromonadales</taxon>
        <taxon>Succinivibrionaceae</taxon>
        <taxon>Succinatimonas</taxon>
    </lineage>
</organism>